<evidence type="ECO:0000313" key="2">
    <source>
        <dbReference type="EMBL" id="KAJ2896656.1"/>
    </source>
</evidence>
<comment type="caution">
    <text evidence="2">The sequence shown here is derived from an EMBL/GenBank/DDBJ whole genome shotgun (WGS) entry which is preliminary data.</text>
</comment>
<protein>
    <recommendedName>
        <fullName evidence="4">Ecp2 effector protein domain-containing protein</fullName>
    </recommendedName>
</protein>
<gene>
    <name evidence="2" type="ORF">MKZ38_005308</name>
</gene>
<reference evidence="2" key="1">
    <citation type="submission" date="2022-07" db="EMBL/GenBank/DDBJ databases">
        <title>Draft genome sequence of Zalerion maritima ATCC 34329, a (micro)plastics degrading marine fungus.</title>
        <authorList>
            <person name="Paco A."/>
            <person name="Goncalves M.F.M."/>
            <person name="Rocha-Santos T.A.P."/>
            <person name="Alves A."/>
        </authorList>
    </citation>
    <scope>NUCLEOTIDE SEQUENCE</scope>
    <source>
        <strain evidence="2">ATCC 34329</strain>
    </source>
</reference>
<sequence>MAQIFFLPFLVICLIATATCAPNGHSSGILNREPSSRDMLALRSFTGENEDENGVFVHRSFKRSNITSRDKIDNSGMDSWAYTGKTGEDLCIRGYLWPGFRAYRPEGQHPKKSDCDTMTKLLLESGEEGWFWHGHWELAPESLAYAGRDGVEILSFRTCSFKLALDWEAWKGGIEGHAMFGTKDVARAVDWFLDIEGSFQCVGTADVLCSVSKNGQDTGKKQAQLKWGIGVEETKIGDIR</sequence>
<dbReference type="AlphaFoldDB" id="A0AAD5RR28"/>
<keyword evidence="3" id="KW-1185">Reference proteome</keyword>
<evidence type="ECO:0008006" key="4">
    <source>
        <dbReference type="Google" id="ProtNLM"/>
    </source>
</evidence>
<dbReference type="EMBL" id="JAKWBI020000319">
    <property type="protein sequence ID" value="KAJ2896656.1"/>
    <property type="molecule type" value="Genomic_DNA"/>
</dbReference>
<organism evidence="2 3">
    <name type="scientific">Zalerion maritima</name>
    <dbReference type="NCBI Taxonomy" id="339359"/>
    <lineage>
        <taxon>Eukaryota</taxon>
        <taxon>Fungi</taxon>
        <taxon>Dikarya</taxon>
        <taxon>Ascomycota</taxon>
        <taxon>Pezizomycotina</taxon>
        <taxon>Sordariomycetes</taxon>
        <taxon>Lulworthiomycetidae</taxon>
        <taxon>Lulworthiales</taxon>
        <taxon>Lulworthiaceae</taxon>
        <taxon>Zalerion</taxon>
    </lineage>
</organism>
<feature type="chain" id="PRO_5042061794" description="Ecp2 effector protein domain-containing protein" evidence="1">
    <location>
        <begin position="21"/>
        <end position="240"/>
    </location>
</feature>
<proteinExistence type="predicted"/>
<evidence type="ECO:0000313" key="3">
    <source>
        <dbReference type="Proteomes" id="UP001201980"/>
    </source>
</evidence>
<feature type="signal peptide" evidence="1">
    <location>
        <begin position="1"/>
        <end position="20"/>
    </location>
</feature>
<name>A0AAD5RR28_9PEZI</name>
<evidence type="ECO:0000256" key="1">
    <source>
        <dbReference type="SAM" id="SignalP"/>
    </source>
</evidence>
<dbReference type="Proteomes" id="UP001201980">
    <property type="component" value="Unassembled WGS sequence"/>
</dbReference>
<keyword evidence="1" id="KW-0732">Signal</keyword>
<accession>A0AAD5RR28</accession>